<keyword evidence="1" id="KW-0812">Transmembrane</keyword>
<name>A0ABS5BMU1_9BACT</name>
<keyword evidence="1" id="KW-1133">Transmembrane helix</keyword>
<evidence type="ECO:0000256" key="1">
    <source>
        <dbReference type="SAM" id="Phobius"/>
    </source>
</evidence>
<dbReference type="SUPFAM" id="SSF82866">
    <property type="entry name" value="Multidrug efflux transporter AcrB transmembrane domain"/>
    <property type="match status" value="2"/>
</dbReference>
<dbReference type="EMBL" id="JAGKQQ010000001">
    <property type="protein sequence ID" value="MBP3954777.1"/>
    <property type="molecule type" value="Genomic_DNA"/>
</dbReference>
<dbReference type="Gene3D" id="1.20.1640.10">
    <property type="entry name" value="Multidrug efflux transporter AcrB transmembrane domain"/>
    <property type="match status" value="2"/>
</dbReference>
<dbReference type="PANTHER" id="PTHR32063">
    <property type="match status" value="1"/>
</dbReference>
<feature type="transmembrane region" description="Helical" evidence="1">
    <location>
        <begin position="473"/>
        <end position="500"/>
    </location>
</feature>
<dbReference type="Gene3D" id="3.30.70.1430">
    <property type="entry name" value="Multidrug efflux transporter AcrB pore domain"/>
    <property type="match status" value="2"/>
</dbReference>
<dbReference type="InterPro" id="IPR027463">
    <property type="entry name" value="AcrB_DN_DC_subdom"/>
</dbReference>
<feature type="transmembrane region" description="Helical" evidence="1">
    <location>
        <begin position="870"/>
        <end position="889"/>
    </location>
</feature>
<feature type="transmembrane region" description="Helical" evidence="1">
    <location>
        <begin position="972"/>
        <end position="994"/>
    </location>
</feature>
<dbReference type="Gene3D" id="3.30.2090.10">
    <property type="entry name" value="Multidrug efflux transporter AcrB TolC docking domain, DN and DC subdomains"/>
    <property type="match status" value="2"/>
</dbReference>
<organism evidence="3 4">
    <name type="scientific">Gemmata palustris</name>
    <dbReference type="NCBI Taxonomy" id="2822762"/>
    <lineage>
        <taxon>Bacteria</taxon>
        <taxon>Pseudomonadati</taxon>
        <taxon>Planctomycetota</taxon>
        <taxon>Planctomycetia</taxon>
        <taxon>Gemmatales</taxon>
        <taxon>Gemmataceae</taxon>
        <taxon>Gemmata</taxon>
    </lineage>
</organism>
<feature type="transmembrane region" description="Helical" evidence="1">
    <location>
        <begin position="1000"/>
        <end position="1025"/>
    </location>
</feature>
<feature type="transmembrane region" description="Helical" evidence="1">
    <location>
        <begin position="542"/>
        <end position="560"/>
    </location>
</feature>
<gene>
    <name evidence="3" type="ORF">J8F10_05705</name>
</gene>
<evidence type="ECO:0000259" key="2">
    <source>
        <dbReference type="PROSITE" id="PS50156"/>
    </source>
</evidence>
<dbReference type="PRINTS" id="PR00702">
    <property type="entry name" value="ACRIFLAVINRP"/>
</dbReference>
<dbReference type="SUPFAM" id="SSF82714">
    <property type="entry name" value="Multidrug efflux transporter AcrB TolC docking domain, DN and DC subdomains"/>
    <property type="match status" value="2"/>
</dbReference>
<accession>A0ABS5BMU1</accession>
<keyword evidence="1" id="KW-0472">Membrane</keyword>
<evidence type="ECO:0000313" key="4">
    <source>
        <dbReference type="Proteomes" id="UP000676565"/>
    </source>
</evidence>
<feature type="domain" description="SSD" evidence="2">
    <location>
        <begin position="379"/>
        <end position="498"/>
    </location>
</feature>
<dbReference type="PROSITE" id="PS50156">
    <property type="entry name" value="SSD"/>
    <property type="match status" value="1"/>
</dbReference>
<feature type="transmembrane region" description="Helical" evidence="1">
    <location>
        <begin position="370"/>
        <end position="391"/>
    </location>
</feature>
<comment type="caution">
    <text evidence="3">The sequence shown here is derived from an EMBL/GenBank/DDBJ whole genome shotgun (WGS) entry which is preliminary data.</text>
</comment>
<feature type="transmembrane region" description="Helical" evidence="1">
    <location>
        <begin position="441"/>
        <end position="461"/>
    </location>
</feature>
<proteinExistence type="predicted"/>
<protein>
    <submittedName>
        <fullName evidence="3">Efflux RND transporter permease subunit</fullName>
    </submittedName>
</protein>
<keyword evidence="4" id="KW-1185">Reference proteome</keyword>
<evidence type="ECO:0000313" key="3">
    <source>
        <dbReference type="EMBL" id="MBP3954777.1"/>
    </source>
</evidence>
<dbReference type="InterPro" id="IPR001036">
    <property type="entry name" value="Acrflvin-R"/>
</dbReference>
<dbReference type="Pfam" id="PF00873">
    <property type="entry name" value="ACR_tran"/>
    <property type="match status" value="1"/>
</dbReference>
<feature type="transmembrane region" description="Helical" evidence="1">
    <location>
        <begin position="922"/>
        <end position="947"/>
    </location>
</feature>
<dbReference type="SUPFAM" id="SSF82693">
    <property type="entry name" value="Multidrug efflux transporter AcrB pore domain, PN1, PN2, PC1 and PC2 subdomains"/>
    <property type="match status" value="4"/>
</dbReference>
<dbReference type="Gene3D" id="3.30.70.1440">
    <property type="entry name" value="Multidrug efflux transporter AcrB pore domain"/>
    <property type="match status" value="1"/>
</dbReference>
<dbReference type="Gene3D" id="3.30.70.1320">
    <property type="entry name" value="Multidrug efflux transporter AcrB pore domain like"/>
    <property type="match status" value="1"/>
</dbReference>
<feature type="transmembrane region" description="Helical" evidence="1">
    <location>
        <begin position="344"/>
        <end position="363"/>
    </location>
</feature>
<sequence>MNISAPFILRPVMTTLLTIGIVLAGVLGYSSLAVDALPRVDFPTIQVTAGLPGASPETMASSVATPLEKQFTAIPGLEKVSSTSALGTTSITLEFSLNRDIDDAALDVQSAISKASRSLPTDMPSPPSFRKVNPADSSILVLALRSDALPLYELNEYADTVLAQRLSMVQGVAQVVVFGEQKRAVRVQVDPDVLAARRIGIDEVSLAIKDANVSLPTGTFQGDRRAFNIQSSGQLMSAREYRPVIVAYRGGKPVRLGELGAVADGIENDKLAAWFTERAADGAPGEMPRAVVLGVQRQPGANTVEVADAVKALLPTLQAQLPPSVRLAVQSDRATPIKESIEDVQITLIVAFVLVVLVIFLFLRSVRATVIPSLALPVSVVATFAVMYLFGYTLNNLSLLALTLAVGFVVDDAIVMLENIVRHLDTGKSPLRASLDGAREVGFTIVSMTVSLVAVFIPALFLQGVVGRLLREFAVTISVAIVISGLVSVTLTPMLCALFLRGGHGAPGRARPGLVYRATERVFDAALAGYARTLKLALRFRLGMLVFSFAFVAGTAYYLVVLPKGFLPSEDTVDISVTTEGPEDVSFEGMVDAQQRVAEVLRQDENVEALSSTVGASGGSGAGNAGRMFVRLTPRATRDLSADQVIARLRKKTASVPGIKVYFQNPPPIRIGGRVAKSAYQLTVQGPDTAELFAAVPRLEERLKAMPELAEVSSDLLIRSPQVNVRIDRDKATSLGVSARQIEDALANAYGSRQVSTIFAPTNEYRVVLEASPEFQRDPALLSRLYVRSAGGSLVPIDSVVTMGRGVGPLTVTHAGQLPAVTISFDLAPGVSLGDGLAKVEQAAREELPPTLTTGFQGAAQEFQKSARGLGLLLVAAVVVIYLVMGMLYESFVHPVTILSGLPSAGVGALLTLAVFKSELNLYSMVGLIMLIGIVKKNAIMMIDFALDAERAQSKSAEEAIYEASLVRFRPIMMTTMCALLGALPIALGLGAGAESRKPLGLAIVGGLLVSQALTLYFTPVYYIYLDKLRFGRQWSAGDASADSAP</sequence>
<dbReference type="InterPro" id="IPR000731">
    <property type="entry name" value="SSD"/>
</dbReference>
<dbReference type="PANTHER" id="PTHR32063:SF21">
    <property type="entry name" value="MULTIDRUG RESISTANCE PROTEIN MDTB"/>
    <property type="match status" value="1"/>
</dbReference>
<dbReference type="RefSeq" id="WP_210652890.1">
    <property type="nucleotide sequence ID" value="NZ_JAGKQQ010000001.1"/>
</dbReference>
<reference evidence="3 4" key="1">
    <citation type="submission" date="2021-04" db="EMBL/GenBank/DDBJ databases">
        <authorList>
            <person name="Ivanova A."/>
        </authorList>
    </citation>
    <scope>NUCLEOTIDE SEQUENCE [LARGE SCALE GENOMIC DNA]</scope>
    <source>
        <strain evidence="3 4">G18</strain>
    </source>
</reference>
<dbReference type="Proteomes" id="UP000676565">
    <property type="component" value="Unassembled WGS sequence"/>
</dbReference>